<dbReference type="AlphaFoldDB" id="A0A939P764"/>
<reference evidence="2" key="1">
    <citation type="submission" date="2021-03" db="EMBL/GenBank/DDBJ databases">
        <authorList>
            <person name="Kanchanasin P."/>
            <person name="Saeng-In P."/>
            <person name="Phongsopitanun W."/>
            <person name="Yuki M."/>
            <person name="Kudo T."/>
            <person name="Ohkuma M."/>
            <person name="Tanasupawat S."/>
        </authorList>
    </citation>
    <scope>NUCLEOTIDE SEQUENCE</scope>
    <source>
        <strain evidence="2">GKU 128</strain>
    </source>
</reference>
<organism evidence="2 3">
    <name type="scientific">Actinomadura barringtoniae</name>
    <dbReference type="NCBI Taxonomy" id="1427535"/>
    <lineage>
        <taxon>Bacteria</taxon>
        <taxon>Bacillati</taxon>
        <taxon>Actinomycetota</taxon>
        <taxon>Actinomycetes</taxon>
        <taxon>Streptosporangiales</taxon>
        <taxon>Thermomonosporaceae</taxon>
        <taxon>Actinomadura</taxon>
    </lineage>
</organism>
<sequence>MAVVLILGGFGQTPPGRHLLRTAGILGSPASYTELAFAAPKSLPREISPGSPLPQVSFMIHNSTDRARDYRWSVTLAPRQETAGQPAAPAKPTAPARPAAPTTLTTGNLNLADGGSTTVTPQAAKVACVSGPVVLTVRLEGSGETLSWQADCTAADITQQG</sequence>
<dbReference type="Proteomes" id="UP000669179">
    <property type="component" value="Unassembled WGS sequence"/>
</dbReference>
<proteinExistence type="predicted"/>
<comment type="caution">
    <text evidence="2">The sequence shown here is derived from an EMBL/GenBank/DDBJ whole genome shotgun (WGS) entry which is preliminary data.</text>
</comment>
<feature type="region of interest" description="Disordered" evidence="1">
    <location>
        <begin position="78"/>
        <end position="113"/>
    </location>
</feature>
<evidence type="ECO:0000313" key="3">
    <source>
        <dbReference type="Proteomes" id="UP000669179"/>
    </source>
</evidence>
<evidence type="ECO:0000313" key="2">
    <source>
        <dbReference type="EMBL" id="MBO2446743.1"/>
    </source>
</evidence>
<name>A0A939P764_9ACTN</name>
<gene>
    <name evidence="2" type="ORF">J4573_06550</name>
</gene>
<accession>A0A939P764</accession>
<protein>
    <submittedName>
        <fullName evidence="2">Uncharacterized protein</fullName>
    </submittedName>
</protein>
<dbReference type="EMBL" id="JAGEOJ010000002">
    <property type="protein sequence ID" value="MBO2446743.1"/>
    <property type="molecule type" value="Genomic_DNA"/>
</dbReference>
<evidence type="ECO:0000256" key="1">
    <source>
        <dbReference type="SAM" id="MobiDB-lite"/>
    </source>
</evidence>
<feature type="compositionally biased region" description="Low complexity" evidence="1">
    <location>
        <begin position="82"/>
        <end position="106"/>
    </location>
</feature>
<dbReference type="RefSeq" id="WP_208254323.1">
    <property type="nucleotide sequence ID" value="NZ_JAGEOJ010000002.1"/>
</dbReference>
<keyword evidence="3" id="KW-1185">Reference proteome</keyword>